<proteinExistence type="predicted"/>
<accession>A0ABT6F778</accession>
<dbReference type="EMBL" id="JARRAG010000001">
    <property type="protein sequence ID" value="MDG3003268.1"/>
    <property type="molecule type" value="Genomic_DNA"/>
</dbReference>
<reference evidence="1 2" key="1">
    <citation type="submission" date="2023-03" db="EMBL/GenBank/DDBJ databases">
        <title>Paludisphaera mucosa sp. nov. a novel planctomycete from northern fen.</title>
        <authorList>
            <person name="Ivanova A."/>
        </authorList>
    </citation>
    <scope>NUCLEOTIDE SEQUENCE [LARGE SCALE GENOMIC DNA]</scope>
    <source>
        <strain evidence="1 2">Pla2</strain>
    </source>
</reference>
<dbReference type="Proteomes" id="UP001216907">
    <property type="component" value="Unassembled WGS sequence"/>
</dbReference>
<evidence type="ECO:0000313" key="2">
    <source>
        <dbReference type="Proteomes" id="UP001216907"/>
    </source>
</evidence>
<gene>
    <name evidence="1" type="ORF">PZE19_05780</name>
</gene>
<evidence type="ECO:0000313" key="1">
    <source>
        <dbReference type="EMBL" id="MDG3003268.1"/>
    </source>
</evidence>
<sequence length="75" mass="8404">MARYRAFDVDGMEFPGLWEVLRRFGREAADQPRRRASRPLYGLVAEGPHAGRREHLGTVETARGRVGLVGVEPAE</sequence>
<name>A0ABT6F778_9BACT</name>
<dbReference type="RefSeq" id="WP_277859622.1">
    <property type="nucleotide sequence ID" value="NZ_JARRAG010000001.1"/>
</dbReference>
<comment type="caution">
    <text evidence="1">The sequence shown here is derived from an EMBL/GenBank/DDBJ whole genome shotgun (WGS) entry which is preliminary data.</text>
</comment>
<keyword evidence="2" id="KW-1185">Reference proteome</keyword>
<protein>
    <submittedName>
        <fullName evidence="1">Uncharacterized protein</fullName>
    </submittedName>
</protein>
<organism evidence="1 2">
    <name type="scientific">Paludisphaera mucosa</name>
    <dbReference type="NCBI Taxonomy" id="3030827"/>
    <lineage>
        <taxon>Bacteria</taxon>
        <taxon>Pseudomonadati</taxon>
        <taxon>Planctomycetota</taxon>
        <taxon>Planctomycetia</taxon>
        <taxon>Isosphaerales</taxon>
        <taxon>Isosphaeraceae</taxon>
        <taxon>Paludisphaera</taxon>
    </lineage>
</organism>